<dbReference type="InterPro" id="IPR021146">
    <property type="entry name" value="Phage_gp6-like_head-tail"/>
</dbReference>
<dbReference type="Gene3D" id="1.10.3230.30">
    <property type="entry name" value="Phage gp6-like head-tail connector protein"/>
    <property type="match status" value="1"/>
</dbReference>
<accession>A0AA41YYU7</accession>
<dbReference type="EMBL" id="JAMOIM010000011">
    <property type="protein sequence ID" value="MCW6509810.1"/>
    <property type="molecule type" value="Genomic_DNA"/>
</dbReference>
<comment type="caution">
    <text evidence="1">The sequence shown here is derived from an EMBL/GenBank/DDBJ whole genome shotgun (WGS) entry which is preliminary data.</text>
</comment>
<evidence type="ECO:0000313" key="1">
    <source>
        <dbReference type="EMBL" id="MCW6509810.1"/>
    </source>
</evidence>
<dbReference type="Proteomes" id="UP001165667">
    <property type="component" value="Unassembled WGS sequence"/>
</dbReference>
<evidence type="ECO:0000313" key="2">
    <source>
        <dbReference type="Proteomes" id="UP001165667"/>
    </source>
</evidence>
<proteinExistence type="predicted"/>
<dbReference type="NCBIfam" id="TIGR02215">
    <property type="entry name" value="phage_chp_gp8"/>
    <property type="match status" value="1"/>
</dbReference>
<gene>
    <name evidence="1" type="ORF">M8523_17475</name>
</gene>
<protein>
    <submittedName>
        <fullName evidence="1">Phage head-tail connector protein</fullName>
    </submittedName>
</protein>
<dbReference type="Pfam" id="PF05135">
    <property type="entry name" value="Phage_connect_1"/>
    <property type="match status" value="1"/>
</dbReference>
<dbReference type="AlphaFoldDB" id="A0AA41YYU7"/>
<dbReference type="CDD" id="cd08054">
    <property type="entry name" value="gp6"/>
    <property type="match status" value="1"/>
</dbReference>
<organism evidence="1 2">
    <name type="scientific">Lichenifustis flavocetrariae</name>
    <dbReference type="NCBI Taxonomy" id="2949735"/>
    <lineage>
        <taxon>Bacteria</taxon>
        <taxon>Pseudomonadati</taxon>
        <taxon>Pseudomonadota</taxon>
        <taxon>Alphaproteobacteria</taxon>
        <taxon>Hyphomicrobiales</taxon>
        <taxon>Lichenihabitantaceae</taxon>
        <taxon>Lichenifustis</taxon>
    </lineage>
</organism>
<sequence length="199" mass="20757">MSVVVITPPDPLVSLADIKAHLRITGTSQDSLLSTYLAAAQSQIDGPSGVLGRAVGVQTLELQGIETADPQAWIKLPFPPVTAITSVSYGANVTLDPSAYVFGPGDVVRPMSGGAWPWLSGDRLSVRVRYVAGYATLPGAIKAAILLAVQNLYALGARDPSLTVDTVFGVGSQQFSANATPVLTQTAEKLLAPYRVLLA</sequence>
<keyword evidence="2" id="KW-1185">Reference proteome</keyword>
<name>A0AA41YYU7_9HYPH</name>
<dbReference type="InterPro" id="IPR011738">
    <property type="entry name" value="Phage_CHP"/>
</dbReference>
<dbReference type="RefSeq" id="WP_282586178.1">
    <property type="nucleotide sequence ID" value="NZ_JAMOIM010000011.1"/>
</dbReference>
<reference evidence="1" key="1">
    <citation type="submission" date="2022-05" db="EMBL/GenBank/DDBJ databases">
        <authorList>
            <person name="Pankratov T."/>
        </authorList>
    </citation>
    <scope>NUCLEOTIDE SEQUENCE</scope>
    <source>
        <strain evidence="1">BP6-180914</strain>
    </source>
</reference>